<dbReference type="InterPro" id="IPR043129">
    <property type="entry name" value="ATPase_NBD"/>
</dbReference>
<comment type="caution">
    <text evidence="1">The sequence shown here is derived from an EMBL/GenBank/DDBJ whole genome shotgun (WGS) entry which is preliminary data.</text>
</comment>
<reference evidence="1" key="1">
    <citation type="submission" date="2022-07" db="EMBL/GenBank/DDBJ databases">
        <title>Fungi with potential for degradation of polypropylene.</title>
        <authorList>
            <person name="Gostincar C."/>
        </authorList>
    </citation>
    <scope>NUCLEOTIDE SEQUENCE</scope>
    <source>
        <strain evidence="1">EXF-13287</strain>
    </source>
</reference>
<dbReference type="Gene3D" id="3.30.420.40">
    <property type="match status" value="3"/>
</dbReference>
<name>A0AA38VNG8_9PEZI</name>
<gene>
    <name evidence="1" type="ORF">NKR19_g7031</name>
</gene>
<dbReference type="SUPFAM" id="SSF53067">
    <property type="entry name" value="Actin-like ATPase domain"/>
    <property type="match status" value="1"/>
</dbReference>
<accession>A0AA38VNG8</accession>
<dbReference type="PANTHER" id="PTHR30605:SF0">
    <property type="entry name" value="ANHYDRO-N-ACETYLMURAMIC ACID KINASE"/>
    <property type="match status" value="1"/>
</dbReference>
<dbReference type="InterPro" id="IPR005338">
    <property type="entry name" value="Anhydro_N_Ac-Mur_kinase"/>
</dbReference>
<organism evidence="1 2">
    <name type="scientific">Coniochaeta hoffmannii</name>
    <dbReference type="NCBI Taxonomy" id="91930"/>
    <lineage>
        <taxon>Eukaryota</taxon>
        <taxon>Fungi</taxon>
        <taxon>Dikarya</taxon>
        <taxon>Ascomycota</taxon>
        <taxon>Pezizomycotina</taxon>
        <taxon>Sordariomycetes</taxon>
        <taxon>Sordariomycetidae</taxon>
        <taxon>Coniochaetales</taxon>
        <taxon>Coniochaetaceae</taxon>
        <taxon>Coniochaeta</taxon>
    </lineage>
</organism>
<dbReference type="GO" id="GO:0006040">
    <property type="term" value="P:amino sugar metabolic process"/>
    <property type="evidence" value="ECO:0007669"/>
    <property type="project" value="InterPro"/>
</dbReference>
<dbReference type="GO" id="GO:0016773">
    <property type="term" value="F:phosphotransferase activity, alcohol group as acceptor"/>
    <property type="evidence" value="ECO:0007669"/>
    <property type="project" value="InterPro"/>
</dbReference>
<dbReference type="GO" id="GO:0005524">
    <property type="term" value="F:ATP binding"/>
    <property type="evidence" value="ECO:0007669"/>
    <property type="project" value="InterPro"/>
</dbReference>
<dbReference type="PANTHER" id="PTHR30605">
    <property type="entry name" value="ANHYDRO-N-ACETYLMURAMIC ACID KINASE"/>
    <property type="match status" value="1"/>
</dbReference>
<evidence type="ECO:0000313" key="1">
    <source>
        <dbReference type="EMBL" id="KAJ9142887.1"/>
    </source>
</evidence>
<evidence type="ECO:0000313" key="2">
    <source>
        <dbReference type="Proteomes" id="UP001174691"/>
    </source>
</evidence>
<dbReference type="Proteomes" id="UP001174691">
    <property type="component" value="Unassembled WGS sequence"/>
</dbReference>
<protein>
    <submittedName>
        <fullName evidence="1">UPF0075-domain-containing protein</fullName>
    </submittedName>
</protein>
<dbReference type="Pfam" id="PF03702">
    <property type="entry name" value="AnmK"/>
    <property type="match status" value="2"/>
</dbReference>
<proteinExistence type="predicted"/>
<dbReference type="EMBL" id="JANBVN010000117">
    <property type="protein sequence ID" value="KAJ9142887.1"/>
    <property type="molecule type" value="Genomic_DNA"/>
</dbReference>
<keyword evidence="2" id="KW-1185">Reference proteome</keyword>
<dbReference type="AlphaFoldDB" id="A0AA38VNG8"/>
<dbReference type="GO" id="GO:0009254">
    <property type="term" value="P:peptidoglycan turnover"/>
    <property type="evidence" value="ECO:0007669"/>
    <property type="project" value="InterPro"/>
</dbReference>
<sequence>MDGIDCALCSFRQQSPSDPVHFELLNYGEIPLEQTIKKRVMNMILHNRTSPEEMAEVNVLRGEAFADAALRFATEKRVDMRAIDVIDPTNIGGIANVCFIPPDSEGGVDECYDFDTGPGNIYIDAAVRYYTNGVQEYDKDGVMEKRGTVDQEIIIEQGKQKGLSPDDVVATLTRITAQSTVDHYRRYAPRQDIDEIFMCGGGSYNPNIVDYIQKSYPNTKIMLLDEAGIPLGVKEAITFAWQGMEAVVGRSILVPARVETRDEYVLGKISPGNNFRDVMRRGTVFGGMRAHLSPVKEMVN</sequence>